<dbReference type="Proteomes" id="UP001333710">
    <property type="component" value="Chromosome"/>
</dbReference>
<feature type="transmembrane region" description="Helical" evidence="6">
    <location>
        <begin position="425"/>
        <end position="451"/>
    </location>
</feature>
<dbReference type="PANTHER" id="PTHR30572">
    <property type="entry name" value="MEMBRANE COMPONENT OF TRANSPORTER-RELATED"/>
    <property type="match status" value="1"/>
</dbReference>
<dbReference type="Pfam" id="PF12704">
    <property type="entry name" value="MacB_PCD"/>
    <property type="match status" value="1"/>
</dbReference>
<dbReference type="KEGG" id="pmaw:MACH26_10260"/>
<keyword evidence="2" id="KW-1003">Cell membrane</keyword>
<dbReference type="RefSeq" id="WP_338291482.1">
    <property type="nucleotide sequence ID" value="NZ_AP027272.1"/>
</dbReference>
<dbReference type="GO" id="GO:0022857">
    <property type="term" value="F:transmembrane transporter activity"/>
    <property type="evidence" value="ECO:0007669"/>
    <property type="project" value="TreeGrafter"/>
</dbReference>
<keyword evidence="5 6" id="KW-0472">Membrane</keyword>
<dbReference type="InterPro" id="IPR050250">
    <property type="entry name" value="Macrolide_Exporter_MacB"/>
</dbReference>
<feature type="transmembrane region" description="Helical" evidence="6">
    <location>
        <begin position="378"/>
        <end position="404"/>
    </location>
</feature>
<evidence type="ECO:0000256" key="6">
    <source>
        <dbReference type="SAM" id="Phobius"/>
    </source>
</evidence>
<feature type="transmembrane region" description="Helical" evidence="6">
    <location>
        <begin position="335"/>
        <end position="358"/>
    </location>
</feature>
<feature type="transmembrane region" description="Helical" evidence="6">
    <location>
        <begin position="289"/>
        <end position="310"/>
    </location>
</feature>
<dbReference type="EMBL" id="AP027272">
    <property type="protein sequence ID" value="BDX05505.1"/>
    <property type="molecule type" value="Genomic_DNA"/>
</dbReference>
<dbReference type="InterPro" id="IPR025857">
    <property type="entry name" value="MacB_PCD"/>
</dbReference>
<evidence type="ECO:0000313" key="9">
    <source>
        <dbReference type="EMBL" id="BDX05505.1"/>
    </source>
</evidence>
<feature type="domain" description="MacB-like periplasmic core" evidence="8">
    <location>
        <begin position="20"/>
        <end position="246"/>
    </location>
</feature>
<evidence type="ECO:0000256" key="4">
    <source>
        <dbReference type="ARBA" id="ARBA00022989"/>
    </source>
</evidence>
<feature type="transmembrane region" description="Helical" evidence="6">
    <location>
        <begin position="755"/>
        <end position="773"/>
    </location>
</feature>
<dbReference type="Pfam" id="PF02687">
    <property type="entry name" value="FtsX"/>
    <property type="match status" value="2"/>
</dbReference>
<dbReference type="GO" id="GO:0005886">
    <property type="term" value="C:plasma membrane"/>
    <property type="evidence" value="ECO:0007669"/>
    <property type="project" value="UniProtKB-SubCell"/>
</dbReference>
<reference evidence="9" key="1">
    <citation type="submission" date="2023-01" db="EMBL/GenBank/DDBJ databases">
        <title>Complete genome sequence of Planctobacterium marinum strain Dej080120_11.</title>
        <authorList>
            <person name="Ueki S."/>
            <person name="Maruyama F."/>
        </authorList>
    </citation>
    <scope>NUCLEOTIDE SEQUENCE</scope>
    <source>
        <strain evidence="9">Dej080120_11</strain>
    </source>
</reference>
<evidence type="ECO:0000259" key="7">
    <source>
        <dbReference type="Pfam" id="PF02687"/>
    </source>
</evidence>
<keyword evidence="3 6" id="KW-0812">Transmembrane</keyword>
<dbReference type="PROSITE" id="PS51257">
    <property type="entry name" value="PROKAR_LIPOPROTEIN"/>
    <property type="match status" value="1"/>
</dbReference>
<comment type="subcellular location">
    <subcellularLocation>
        <location evidence="1">Cell membrane</location>
        <topology evidence="1">Multi-pass membrane protein</topology>
    </subcellularLocation>
</comment>
<evidence type="ECO:0000256" key="3">
    <source>
        <dbReference type="ARBA" id="ARBA00022692"/>
    </source>
</evidence>
<dbReference type="AlphaFoldDB" id="A0AA48I412"/>
<accession>A0AA48I412</accession>
<feature type="transmembrane region" description="Helical" evidence="6">
    <location>
        <begin position="699"/>
        <end position="723"/>
    </location>
</feature>
<evidence type="ECO:0000256" key="1">
    <source>
        <dbReference type="ARBA" id="ARBA00004651"/>
    </source>
</evidence>
<feature type="domain" description="ABC3 transporter permease C-terminal" evidence="7">
    <location>
        <begin position="702"/>
        <end position="812"/>
    </location>
</feature>
<proteinExistence type="predicted"/>
<feature type="transmembrane region" description="Helical" evidence="6">
    <location>
        <begin position="21"/>
        <end position="41"/>
    </location>
</feature>
<gene>
    <name evidence="9" type="ORF">MACH26_10260</name>
</gene>
<keyword evidence="10" id="KW-1185">Reference proteome</keyword>
<evidence type="ECO:0000313" key="10">
    <source>
        <dbReference type="Proteomes" id="UP001333710"/>
    </source>
</evidence>
<evidence type="ECO:0000256" key="2">
    <source>
        <dbReference type="ARBA" id="ARBA00022475"/>
    </source>
</evidence>
<name>A0AA48I412_9ALTE</name>
<sequence>MFKNYLQIAWRNIISDKLYSLINILGLAIGLASCLLLFIFIEDETGFDQQWPAPQRTYLIESTYSIPGSEPQSFNVAPGPLKHTLLDYFPDQIEVTARLNRQWPIVTTRNDIYEEPLYFVDPEVIDILAFETLRGDLASTLNDNAGIALSEQLAIKYFGNLEAIGEVVTIDSWGVVKDFRVGAVYKNMAHNTSIEGLTALVKIVEEDYVETQSWMYADWGGGNNLTLVTLQPGASAEDINGRLEQLVKDRVILPEFIQETYAEPQDWIAFLARPLTDIYLNEPGRQTNIAIFTSIALVILLIASINFTNLSVARSTRRAKEVALRKVMGASRPQLIMQFLGETIFLTAIALIFALVFVELALPAYSQFLERDLVFEYMGFNTLVMLLLVFVVGVLGGFYPALILSAFHPAKVLKANKSAETSGSVMLRNLLVVAQFAISIALIVCAIVMFAQRQHAMNMEVGYDKDQIVMLHGVGREPVAQSSRQKLIREQILKLPDMQAATYINMFPAMANNWQLGVSFNRADGSRYSQNTHFRNVDEGFLDTFNGEMVAGRYFDINIAKDIRPDFQQLMQNPDIRQINTLVNEEAVQQFGYSSNEEILGKELEYQFGDITIFATVVGVVNNINYRTVRERIQPEVYIFVDYGGIGFLAVRFDGSPQKAEQSLLSYWQQNVPELPFVRTYVSEVIERDFQGEQKQAQLLAVASALAVVVSCLGLFGLASFTAERRFKEIGIRKVMGASVLDIVKLLTWQFSKPVLLASLLGCVIATLLMTNWLQAFPYRISELWVFISCLIASLLALLIAWLTVGGKATKVARATPIKALRYE</sequence>
<evidence type="ECO:0000256" key="5">
    <source>
        <dbReference type="ARBA" id="ARBA00023136"/>
    </source>
</evidence>
<feature type="transmembrane region" description="Helical" evidence="6">
    <location>
        <begin position="785"/>
        <end position="805"/>
    </location>
</feature>
<organism evidence="9 10">
    <name type="scientific">Planctobacterium marinum</name>
    <dbReference type="NCBI Taxonomy" id="1631968"/>
    <lineage>
        <taxon>Bacteria</taxon>
        <taxon>Pseudomonadati</taxon>
        <taxon>Pseudomonadota</taxon>
        <taxon>Gammaproteobacteria</taxon>
        <taxon>Alteromonadales</taxon>
        <taxon>Alteromonadaceae</taxon>
        <taxon>Planctobacterium</taxon>
    </lineage>
</organism>
<protein>
    <submittedName>
        <fullName evidence="9">ABC transporter permease</fullName>
    </submittedName>
</protein>
<dbReference type="InterPro" id="IPR003838">
    <property type="entry name" value="ABC3_permease_C"/>
</dbReference>
<dbReference type="PANTHER" id="PTHR30572:SF18">
    <property type="entry name" value="ABC-TYPE MACROLIDE FAMILY EXPORT SYSTEM PERMEASE COMPONENT 2"/>
    <property type="match status" value="1"/>
</dbReference>
<evidence type="ECO:0000259" key="8">
    <source>
        <dbReference type="Pfam" id="PF12704"/>
    </source>
</evidence>
<keyword evidence="4 6" id="KW-1133">Transmembrane helix</keyword>
<feature type="domain" description="ABC3 transporter permease C-terminal" evidence="7">
    <location>
        <begin position="294"/>
        <end position="405"/>
    </location>
</feature>